<comment type="caution">
    <text evidence="3">The sequence shown here is derived from an EMBL/GenBank/DDBJ whole genome shotgun (WGS) entry which is preliminary data.</text>
</comment>
<keyword evidence="4" id="KW-1185">Reference proteome</keyword>
<dbReference type="PROSITE" id="PS51257">
    <property type="entry name" value="PROKAR_LIPOPROTEIN"/>
    <property type="match status" value="1"/>
</dbReference>
<name>A0A9X2EQW1_9GAMM</name>
<dbReference type="Pfam" id="PF13229">
    <property type="entry name" value="Beta_helix"/>
    <property type="match status" value="1"/>
</dbReference>
<dbReference type="Proteomes" id="UP001139028">
    <property type="component" value="Unassembled WGS sequence"/>
</dbReference>
<dbReference type="InterPro" id="IPR039448">
    <property type="entry name" value="Beta_helix"/>
</dbReference>
<keyword evidence="1" id="KW-0732">Signal</keyword>
<evidence type="ECO:0000256" key="1">
    <source>
        <dbReference type="SAM" id="SignalP"/>
    </source>
</evidence>
<protein>
    <submittedName>
        <fullName evidence="3">Right-handed parallel beta-helix repeat-containing protein</fullName>
    </submittedName>
</protein>
<dbReference type="SUPFAM" id="SSF51126">
    <property type="entry name" value="Pectin lyase-like"/>
    <property type="match status" value="1"/>
</dbReference>
<dbReference type="InterPro" id="IPR011050">
    <property type="entry name" value="Pectin_lyase_fold/virulence"/>
</dbReference>
<dbReference type="EMBL" id="JALBWM010000182">
    <property type="protein sequence ID" value="MCO1336722.1"/>
    <property type="molecule type" value="Genomic_DNA"/>
</dbReference>
<feature type="signal peptide" evidence="1">
    <location>
        <begin position="1"/>
        <end position="30"/>
    </location>
</feature>
<dbReference type="RefSeq" id="WP_252472596.1">
    <property type="nucleotide sequence ID" value="NZ_JALBWM010000182.1"/>
</dbReference>
<evidence type="ECO:0000313" key="3">
    <source>
        <dbReference type="EMBL" id="MCO1336722.1"/>
    </source>
</evidence>
<organism evidence="3 4">
    <name type="scientific">Microbulbifer okhotskensis</name>
    <dbReference type="NCBI Taxonomy" id="2926617"/>
    <lineage>
        <taxon>Bacteria</taxon>
        <taxon>Pseudomonadati</taxon>
        <taxon>Pseudomonadota</taxon>
        <taxon>Gammaproteobacteria</taxon>
        <taxon>Cellvibrionales</taxon>
        <taxon>Microbulbiferaceae</taxon>
        <taxon>Microbulbifer</taxon>
    </lineage>
</organism>
<dbReference type="AlphaFoldDB" id="A0A9X2EQW1"/>
<accession>A0A9X2EQW1</accession>
<feature type="domain" description="Right handed beta helix" evidence="2">
    <location>
        <begin position="103"/>
        <end position="253"/>
    </location>
</feature>
<evidence type="ECO:0000313" key="4">
    <source>
        <dbReference type="Proteomes" id="UP001139028"/>
    </source>
</evidence>
<feature type="chain" id="PRO_5040835944" evidence="1">
    <location>
        <begin position="31"/>
        <end position="269"/>
    </location>
</feature>
<proteinExistence type="predicted"/>
<gene>
    <name evidence="3" type="ORF">MO867_20555</name>
</gene>
<sequence length="269" mass="26873">MKNGNINSLRVALLSVAGAASLALSGVASAVSCGDTVTAPAVLTGDIAFCASNPAVTIKDAGTLDLNGYTVSCAGSGIGIKILGADRTLEDTAGGNSIANCDTGVSVEGDGGHLVQEVNATGNFVSGIALWSAGNTLEFSTSNGNFGMGVRVMGDGNRVRNSDMTGNSLQGVKIVGGNTLLRFNDTSFNVTSGIVVAEGSGGIIAENISDGNGTNGIMILPYGQVGFLIVGNTATGNAGADLADHNTPPCTGNVWIRNTFDTANHACIQ</sequence>
<dbReference type="InterPro" id="IPR012334">
    <property type="entry name" value="Pectin_lyas_fold"/>
</dbReference>
<evidence type="ECO:0000259" key="2">
    <source>
        <dbReference type="Pfam" id="PF13229"/>
    </source>
</evidence>
<dbReference type="Gene3D" id="2.160.20.10">
    <property type="entry name" value="Single-stranded right-handed beta-helix, Pectin lyase-like"/>
    <property type="match status" value="1"/>
</dbReference>
<reference evidence="3" key="1">
    <citation type="journal article" date="2022" name="Arch. Microbiol.">
        <title>Microbulbifer okhotskensis sp. nov., isolated from a deep bottom sediment of the Okhotsk Sea.</title>
        <authorList>
            <person name="Romanenko L."/>
            <person name="Kurilenko V."/>
            <person name="Otstavnykh N."/>
            <person name="Velansky P."/>
            <person name="Isaeva M."/>
            <person name="Mikhailov V."/>
        </authorList>
    </citation>
    <scope>NUCLEOTIDE SEQUENCE</scope>
    <source>
        <strain evidence="3">OS29</strain>
    </source>
</reference>